<dbReference type="EMBL" id="CAJC01000188">
    <property type="protein sequence ID" value="CCI54479.1"/>
    <property type="molecule type" value="Genomic_DNA"/>
</dbReference>
<reference evidence="3 4" key="1">
    <citation type="journal article" date="2013" name="ISME J.">
        <title>A metabolic model for members of the genus Tetrasphaera involved in enhanced biological phosphorus removal.</title>
        <authorList>
            <person name="Kristiansen R."/>
            <person name="Nguyen H.T.T."/>
            <person name="Saunders A.M."/>
            <person name="Nielsen J.L."/>
            <person name="Wimmer R."/>
            <person name="Le V.Q."/>
            <person name="McIlroy S.J."/>
            <person name="Petrovski S."/>
            <person name="Seviour R.J."/>
            <person name="Calteau A."/>
            <person name="Nielsen K.L."/>
            <person name="Nielsen P.H."/>
        </authorList>
    </citation>
    <scope>NUCLEOTIDE SEQUENCE [LARGE SCALE GENOMIC DNA]</scope>
    <source>
        <strain evidence="3 4">Ben 74</strain>
    </source>
</reference>
<feature type="domain" description="Pyrrolo-quinoline quinone repeat" evidence="2">
    <location>
        <begin position="95"/>
        <end position="190"/>
    </location>
</feature>
<keyword evidence="4" id="KW-1185">Reference proteome</keyword>
<sequence>MTHIENTHISILPTAGRSDLVPSALVPSRRALRRDLPAAVITALSLAACSGGPAPHTSSSTPASASGSSASPDGPTARPSASATSGSSAAAPEAKVAWRVADMDPVTGVTLSAGKDLALYFAQRGERRYLRAISTATGKVAWQQALPKQVGWHGVTNTPPAIVGNRVAAAIAAGDDSRIRILDVATGKQVGKDSATVNAVEDLALCADGMAWCFLGSRDGTVPMPAQRLAPGAATFTTTHAGIIRWDSAREDTLSYYVDGAKQWTFRPAAILKDCASWFCARGWATVEDTAVASLTVQARGERLHAATVAAFDAASGAQRWTSRGDVLAMPEDDHGRDVRTGDVIYVFTPDPTRMTGRYGEWDPQLLHGGSLRALDRETGAQKWRVEFERPSSFPKVIVLPGGSVIVELGNATMQVDAESGVATDAADLTYWRGTDESGNGMNTQRLLEVLEPVRDAAIAEAVPLPIPDGVGSQAGDVRVVARPDALVAYRVG</sequence>
<name>A0A077MD12_9MICO</name>
<comment type="caution">
    <text evidence="3">The sequence shown here is derived from an EMBL/GenBank/DDBJ whole genome shotgun (WGS) entry which is preliminary data.</text>
</comment>
<dbReference type="InterPro" id="IPR018391">
    <property type="entry name" value="PQQ_b-propeller_rpt"/>
</dbReference>
<dbReference type="InterPro" id="IPR002372">
    <property type="entry name" value="PQQ_rpt_dom"/>
</dbReference>
<feature type="domain" description="Pyrrolo-quinoline quinone repeat" evidence="2">
    <location>
        <begin position="307"/>
        <end position="423"/>
    </location>
</feature>
<dbReference type="Proteomes" id="UP000035720">
    <property type="component" value="Unassembled WGS sequence"/>
</dbReference>
<dbReference type="AlphaFoldDB" id="A0A077MD12"/>
<dbReference type="SMART" id="SM00564">
    <property type="entry name" value="PQQ"/>
    <property type="match status" value="3"/>
</dbReference>
<dbReference type="SUPFAM" id="SSF50998">
    <property type="entry name" value="Quinoprotein alcohol dehydrogenase-like"/>
    <property type="match status" value="1"/>
</dbReference>
<proteinExistence type="predicted"/>
<dbReference type="Gene3D" id="2.130.10.10">
    <property type="entry name" value="YVTN repeat-like/Quinoprotein amine dehydrogenase"/>
    <property type="match status" value="2"/>
</dbReference>
<gene>
    <name evidence="3" type="ORF">BN13_740001</name>
</gene>
<accession>A0A077MD12</accession>
<protein>
    <recommendedName>
        <fullName evidence="2">Pyrrolo-quinoline quinone repeat domain-containing protein</fullName>
    </recommendedName>
</protein>
<dbReference type="RefSeq" id="WP_048547014.1">
    <property type="nucleotide sequence ID" value="NZ_HF571038.1"/>
</dbReference>
<evidence type="ECO:0000259" key="2">
    <source>
        <dbReference type="Pfam" id="PF13360"/>
    </source>
</evidence>
<evidence type="ECO:0000313" key="3">
    <source>
        <dbReference type="EMBL" id="CCI54479.1"/>
    </source>
</evidence>
<evidence type="ECO:0000313" key="4">
    <source>
        <dbReference type="Proteomes" id="UP000035720"/>
    </source>
</evidence>
<dbReference type="InterPro" id="IPR015943">
    <property type="entry name" value="WD40/YVTN_repeat-like_dom_sf"/>
</dbReference>
<feature type="region of interest" description="Disordered" evidence="1">
    <location>
        <begin position="51"/>
        <end position="89"/>
    </location>
</feature>
<organism evidence="3 4">
    <name type="scientific">Nostocoides jenkinsii Ben 74</name>
    <dbReference type="NCBI Taxonomy" id="1193518"/>
    <lineage>
        <taxon>Bacteria</taxon>
        <taxon>Bacillati</taxon>
        <taxon>Actinomycetota</taxon>
        <taxon>Actinomycetes</taxon>
        <taxon>Micrococcales</taxon>
        <taxon>Intrasporangiaceae</taxon>
        <taxon>Nostocoides</taxon>
    </lineage>
</organism>
<dbReference type="InterPro" id="IPR011047">
    <property type="entry name" value="Quinoprotein_ADH-like_sf"/>
</dbReference>
<evidence type="ECO:0000256" key="1">
    <source>
        <dbReference type="SAM" id="MobiDB-lite"/>
    </source>
</evidence>
<dbReference type="Pfam" id="PF13360">
    <property type="entry name" value="PQQ_2"/>
    <property type="match status" value="2"/>
</dbReference>